<evidence type="ECO:0000256" key="4">
    <source>
        <dbReference type="SAM" id="MobiDB-lite"/>
    </source>
</evidence>
<dbReference type="AlphaFoldDB" id="A0A1L3SYQ2"/>
<evidence type="ECO:0000313" key="8">
    <source>
        <dbReference type="Proteomes" id="UP000182840"/>
    </source>
</evidence>
<dbReference type="STRING" id="1670800.BSQ44_11785"/>
<feature type="chain" id="PRO_5012656648" description="N-acetylmuramoyl-L-alanine amidase" evidence="5">
    <location>
        <begin position="28"/>
        <end position="412"/>
    </location>
</feature>
<dbReference type="SUPFAM" id="SSF53187">
    <property type="entry name" value="Zn-dependent exopeptidases"/>
    <property type="match status" value="1"/>
</dbReference>
<evidence type="ECO:0000313" key="7">
    <source>
        <dbReference type="EMBL" id="APH74559.1"/>
    </source>
</evidence>
<dbReference type="GO" id="GO:0009253">
    <property type="term" value="P:peptidoglycan catabolic process"/>
    <property type="evidence" value="ECO:0007669"/>
    <property type="project" value="InterPro"/>
</dbReference>
<dbReference type="EMBL" id="CP018171">
    <property type="protein sequence ID" value="APH74559.1"/>
    <property type="molecule type" value="Genomic_DNA"/>
</dbReference>
<comment type="catalytic activity">
    <reaction evidence="1">
        <text>Hydrolyzes the link between N-acetylmuramoyl residues and L-amino acid residues in certain cell-wall glycopeptides.</text>
        <dbReference type="EC" id="3.5.1.28"/>
    </reaction>
</comment>
<dbReference type="SMART" id="SM00646">
    <property type="entry name" value="Ami_3"/>
    <property type="match status" value="1"/>
</dbReference>
<keyword evidence="5" id="KW-0732">Signal</keyword>
<dbReference type="PANTHER" id="PTHR30404:SF0">
    <property type="entry name" value="N-ACETYLMURAMOYL-L-ALANINE AMIDASE AMIC"/>
    <property type="match status" value="1"/>
</dbReference>
<sequence length="412" mass="44676">MLRTFRFAARSKTAVVLATVLTLFAIGAPPAPIHAEEAMMARGYRMAGDASRARVVMEFDKEPQLKWFLLRAPHRLVIDLPETLFAFDAEALEPRGLIGGVRYGNLGNGSSRMILSTTGPFTVEKLSMLENENSPGYRLVVDMVADSEAAFEQALADQAETTGSTVNEDKKDRLGDSPERPDRPFTVVIDPGHGGIDGGAKAVDGTAEKEITLTFSKVLQEQLEQSGRYNVFLTRDDDTFLRLDERVGIARQHEADLFISIHADTINIRNISGATVYTISEKASDSLAKAAAERENLADSVAGIEIAEENQQVADILFDLVRRETHGFSVSFARSLVGELSDTIELINNPQRSAGFRVLRAPDVPSVLVELGYLSNPKDVAKLEDPEWRAKAAGSIGAAIAIFADAKMGAGG</sequence>
<keyword evidence="3" id="KW-0378">Hydrolase</keyword>
<evidence type="ECO:0000259" key="6">
    <source>
        <dbReference type="SMART" id="SM00646"/>
    </source>
</evidence>
<feature type="domain" description="MurNAc-LAA" evidence="6">
    <location>
        <begin position="247"/>
        <end position="401"/>
    </location>
</feature>
<reference evidence="8" key="1">
    <citation type="submission" date="2016-11" db="EMBL/GenBank/DDBJ databases">
        <title>Mesorhizobium oceanicum sp. nov., isolated from deep seawater in South China Sea.</title>
        <authorList>
            <person name="Fu G.-Y."/>
        </authorList>
    </citation>
    <scope>NUCLEOTIDE SEQUENCE [LARGE SCALE GENOMIC DNA]</scope>
    <source>
        <strain evidence="8">B7</strain>
    </source>
</reference>
<dbReference type="GO" id="GO:0030288">
    <property type="term" value="C:outer membrane-bounded periplasmic space"/>
    <property type="evidence" value="ECO:0007669"/>
    <property type="project" value="TreeGrafter"/>
</dbReference>
<dbReference type="InterPro" id="IPR002508">
    <property type="entry name" value="MurNAc-LAA_cat"/>
</dbReference>
<dbReference type="PANTHER" id="PTHR30404">
    <property type="entry name" value="N-ACETYLMURAMOYL-L-ALANINE AMIDASE"/>
    <property type="match status" value="1"/>
</dbReference>
<evidence type="ECO:0000256" key="1">
    <source>
        <dbReference type="ARBA" id="ARBA00001561"/>
    </source>
</evidence>
<dbReference type="EC" id="3.5.1.28" evidence="2"/>
<proteinExistence type="predicted"/>
<evidence type="ECO:0000256" key="2">
    <source>
        <dbReference type="ARBA" id="ARBA00011901"/>
    </source>
</evidence>
<keyword evidence="8" id="KW-1185">Reference proteome</keyword>
<dbReference type="Proteomes" id="UP000182840">
    <property type="component" value="Chromosome"/>
</dbReference>
<protein>
    <recommendedName>
        <fullName evidence="2">N-acetylmuramoyl-L-alanine amidase</fullName>
        <ecNumber evidence="2">3.5.1.28</ecNumber>
    </recommendedName>
</protein>
<dbReference type="Gene3D" id="2.60.40.3500">
    <property type="match status" value="1"/>
</dbReference>
<dbReference type="Pfam" id="PF11741">
    <property type="entry name" value="AMIN"/>
    <property type="match status" value="1"/>
</dbReference>
<feature type="compositionally biased region" description="Basic and acidic residues" evidence="4">
    <location>
        <begin position="167"/>
        <end position="183"/>
    </location>
</feature>
<dbReference type="GO" id="GO:0008745">
    <property type="term" value="F:N-acetylmuramoyl-L-alanine amidase activity"/>
    <property type="evidence" value="ECO:0007669"/>
    <property type="project" value="UniProtKB-EC"/>
</dbReference>
<accession>A0A1L3SYQ2</accession>
<dbReference type="Gene3D" id="3.40.630.40">
    <property type="entry name" value="Zn-dependent exopeptidases"/>
    <property type="match status" value="1"/>
</dbReference>
<dbReference type="CDD" id="cd02696">
    <property type="entry name" value="MurNAc-LAA"/>
    <property type="match status" value="1"/>
</dbReference>
<dbReference type="InterPro" id="IPR021731">
    <property type="entry name" value="AMIN_dom"/>
</dbReference>
<evidence type="ECO:0000256" key="3">
    <source>
        <dbReference type="ARBA" id="ARBA00022801"/>
    </source>
</evidence>
<name>A0A1L3SYQ2_9HYPH</name>
<dbReference type="KEGG" id="meso:BSQ44_11785"/>
<feature type="region of interest" description="Disordered" evidence="4">
    <location>
        <begin position="157"/>
        <end position="183"/>
    </location>
</feature>
<dbReference type="InterPro" id="IPR050695">
    <property type="entry name" value="N-acetylmuramoyl_amidase_3"/>
</dbReference>
<evidence type="ECO:0000256" key="5">
    <source>
        <dbReference type="SAM" id="SignalP"/>
    </source>
</evidence>
<dbReference type="Pfam" id="PF01520">
    <property type="entry name" value="Amidase_3"/>
    <property type="match status" value="1"/>
</dbReference>
<feature type="signal peptide" evidence="5">
    <location>
        <begin position="1"/>
        <end position="27"/>
    </location>
</feature>
<gene>
    <name evidence="7" type="ORF">BSQ44_11785</name>
</gene>
<organism evidence="7 8">
    <name type="scientific">Aquibium oceanicum</name>
    <dbReference type="NCBI Taxonomy" id="1670800"/>
    <lineage>
        <taxon>Bacteria</taxon>
        <taxon>Pseudomonadati</taxon>
        <taxon>Pseudomonadota</taxon>
        <taxon>Alphaproteobacteria</taxon>
        <taxon>Hyphomicrobiales</taxon>
        <taxon>Phyllobacteriaceae</taxon>
        <taxon>Aquibium</taxon>
    </lineage>
</organism>